<comment type="caution">
    <text evidence="1">The sequence shown here is derived from an EMBL/GenBank/DDBJ whole genome shotgun (WGS) entry which is preliminary data.</text>
</comment>
<organism evidence="1 2">
    <name type="scientific">Phytophthora palmivora</name>
    <dbReference type="NCBI Taxonomy" id="4796"/>
    <lineage>
        <taxon>Eukaryota</taxon>
        <taxon>Sar</taxon>
        <taxon>Stramenopiles</taxon>
        <taxon>Oomycota</taxon>
        <taxon>Peronosporomycetes</taxon>
        <taxon>Peronosporales</taxon>
        <taxon>Peronosporaceae</taxon>
        <taxon>Phytophthora</taxon>
    </lineage>
</organism>
<dbReference type="Proteomes" id="UP000237271">
    <property type="component" value="Unassembled WGS sequence"/>
</dbReference>
<sequence>MGFKTADADPCVYTRDEGVSECIECKGIIASVMAGIAEKFRIMDLGCARFILGIQIDYDMERRR</sequence>
<keyword evidence="2" id="KW-1185">Reference proteome</keyword>
<reference evidence="1 2" key="1">
    <citation type="journal article" date="2017" name="Genome Biol. Evol.">
        <title>Phytophthora megakarya and P. palmivora, closely related causal agents of cacao black pod rot, underwent increases in genome sizes and gene numbers by different mechanisms.</title>
        <authorList>
            <person name="Ali S.S."/>
            <person name="Shao J."/>
            <person name="Lary D.J."/>
            <person name="Kronmiller B."/>
            <person name="Shen D."/>
            <person name="Strem M.D."/>
            <person name="Amoako-Attah I."/>
            <person name="Akrofi A.Y."/>
            <person name="Begoude B.A."/>
            <person name="Ten Hoopen G.M."/>
            <person name="Coulibaly K."/>
            <person name="Kebe B.I."/>
            <person name="Melnick R.L."/>
            <person name="Guiltinan M.J."/>
            <person name="Tyler B.M."/>
            <person name="Meinhardt L.W."/>
            <person name="Bailey B.A."/>
        </authorList>
    </citation>
    <scope>NUCLEOTIDE SEQUENCE [LARGE SCALE GENOMIC DNA]</scope>
    <source>
        <strain evidence="2">sbr112.9</strain>
    </source>
</reference>
<evidence type="ECO:0000313" key="2">
    <source>
        <dbReference type="Proteomes" id="UP000237271"/>
    </source>
</evidence>
<protein>
    <submittedName>
        <fullName evidence="1">Polyprotein</fullName>
    </submittedName>
</protein>
<proteinExistence type="predicted"/>
<name>A0A2P4YHY1_9STRA</name>
<dbReference type="AlphaFoldDB" id="A0A2P4YHY1"/>
<gene>
    <name evidence="1" type="ORF">PHPALM_5197</name>
</gene>
<evidence type="ECO:0000313" key="1">
    <source>
        <dbReference type="EMBL" id="POM77420.1"/>
    </source>
</evidence>
<accession>A0A2P4YHY1</accession>
<dbReference type="EMBL" id="NCKW01002624">
    <property type="protein sequence ID" value="POM77420.1"/>
    <property type="molecule type" value="Genomic_DNA"/>
</dbReference>
<dbReference type="OrthoDB" id="114355at2759"/>